<name>A0AAE7DA42_9BACT</name>
<proteinExistence type="predicted"/>
<dbReference type="Proteomes" id="UP000502421">
    <property type="component" value="Chromosome"/>
</dbReference>
<dbReference type="AlphaFoldDB" id="A0AAE7DA42"/>
<evidence type="ECO:0000313" key="4">
    <source>
        <dbReference type="Proteomes" id="UP000503144"/>
    </source>
</evidence>
<keyword evidence="4" id="KW-1185">Reference proteome</keyword>
<dbReference type="KEGG" id="coy:HF329_28630"/>
<dbReference type="RefSeq" id="WP_168809760.1">
    <property type="nucleotide sequence ID" value="NZ_CP051204.2"/>
</dbReference>
<accession>A0AAE7DA42</accession>
<sequence length="65" mass="7316">MTRSELINIAGKIVDAQGSEAEQDRLLDLLIQNVPDPNIANYIFYDDLTPEEIVDKALAYKPIQL</sequence>
<evidence type="ECO:0000313" key="3">
    <source>
        <dbReference type="Proteomes" id="UP000502421"/>
    </source>
</evidence>
<gene>
    <name evidence="2" type="ORF">HF324_28505</name>
    <name evidence="1" type="ORF">HF329_28630</name>
</gene>
<reference evidence="1 4" key="2">
    <citation type="submission" date="2020-09" db="EMBL/GenBank/DDBJ databases">
        <authorList>
            <person name="Kittiwongwattana C."/>
        </authorList>
    </citation>
    <scope>NUCLEOTIDE SEQUENCE</scope>
    <source>
        <strain evidence="2 4">1303</strain>
        <strain evidence="1">1310</strain>
    </source>
</reference>
<protein>
    <recommendedName>
        <fullName evidence="5">Colicin immunity protein / pyocin immunity protein</fullName>
    </recommendedName>
</protein>
<evidence type="ECO:0000313" key="1">
    <source>
        <dbReference type="EMBL" id="QJB35058.1"/>
    </source>
</evidence>
<evidence type="ECO:0008006" key="5">
    <source>
        <dbReference type="Google" id="ProtNLM"/>
    </source>
</evidence>
<dbReference type="Gene3D" id="1.10.1200.20">
    <property type="entry name" value="Colicin E immunity protein"/>
    <property type="match status" value="1"/>
</dbReference>
<reference evidence="3 4" key="1">
    <citation type="submission" date="2020-04" db="EMBL/GenBank/DDBJ databases">
        <authorList>
            <person name="Kittiwongwattana C."/>
        </authorList>
    </citation>
    <scope>NUCLEOTIDE SEQUENCE [LARGE SCALE GENOMIC DNA]</scope>
    <source>
        <strain evidence="4">1303</strain>
        <strain evidence="3">1310</strain>
    </source>
</reference>
<dbReference type="InterPro" id="IPR035900">
    <property type="entry name" value="Colicin_E_sf"/>
</dbReference>
<organism evidence="1 3">
    <name type="scientific">Chitinophaga oryzae</name>
    <dbReference type="NCBI Taxonomy" id="2725414"/>
    <lineage>
        <taxon>Bacteria</taxon>
        <taxon>Pseudomonadati</taxon>
        <taxon>Bacteroidota</taxon>
        <taxon>Chitinophagia</taxon>
        <taxon>Chitinophagales</taxon>
        <taxon>Chitinophagaceae</taxon>
        <taxon>Chitinophaga</taxon>
    </lineage>
</organism>
<evidence type="ECO:0000313" key="2">
    <source>
        <dbReference type="EMBL" id="QJB41575.1"/>
    </source>
</evidence>
<dbReference type="EMBL" id="CP051205">
    <property type="protein sequence ID" value="QJB35058.1"/>
    <property type="molecule type" value="Genomic_DNA"/>
</dbReference>
<dbReference type="Proteomes" id="UP000503144">
    <property type="component" value="Chromosome"/>
</dbReference>
<dbReference type="EMBL" id="CP051204">
    <property type="protein sequence ID" value="QJB41575.1"/>
    <property type="molecule type" value="Genomic_DNA"/>
</dbReference>